<evidence type="ECO:0000256" key="4">
    <source>
        <dbReference type="ARBA" id="ARBA00022723"/>
    </source>
</evidence>
<dbReference type="Proteomes" id="UP001160130">
    <property type="component" value="Unassembled WGS sequence"/>
</dbReference>
<reference evidence="10 11" key="1">
    <citation type="submission" date="2023-04" db="EMBL/GenBank/DDBJ databases">
        <title>Forest soil microbial communities from Buena Vista Peninsula, Colon Province, Panama.</title>
        <authorList>
            <person name="Bouskill N."/>
        </authorList>
    </citation>
    <scope>NUCLEOTIDE SEQUENCE [LARGE SCALE GENOMIC DNA]</scope>
    <source>
        <strain evidence="10 11">AC80</strain>
    </source>
</reference>
<evidence type="ECO:0000256" key="6">
    <source>
        <dbReference type="ARBA" id="ARBA00023004"/>
    </source>
</evidence>
<dbReference type="Pfam" id="PF00111">
    <property type="entry name" value="Fer2"/>
    <property type="match status" value="1"/>
</dbReference>
<dbReference type="InterPro" id="IPR050415">
    <property type="entry name" value="MRET"/>
</dbReference>
<evidence type="ECO:0000313" key="10">
    <source>
        <dbReference type="EMBL" id="MDH6198191.1"/>
    </source>
</evidence>
<accession>A0ABT6L5G3</accession>
<dbReference type="InterPro" id="IPR017938">
    <property type="entry name" value="Riboflavin_synthase-like_b-brl"/>
</dbReference>
<dbReference type="InterPro" id="IPR001041">
    <property type="entry name" value="2Fe-2S_ferredoxin-type"/>
</dbReference>
<dbReference type="PANTHER" id="PTHR47354:SF1">
    <property type="entry name" value="CARNITINE MONOOXYGENASE REDUCTASE SUBUNIT"/>
    <property type="match status" value="1"/>
</dbReference>
<keyword evidence="3" id="KW-0001">2Fe-2S</keyword>
<dbReference type="InterPro" id="IPR001433">
    <property type="entry name" value="OxRdtase_FAD/NAD-bd"/>
</dbReference>
<evidence type="ECO:0000256" key="3">
    <source>
        <dbReference type="ARBA" id="ARBA00022714"/>
    </source>
</evidence>
<comment type="caution">
    <text evidence="10">The sequence shown here is derived from an EMBL/GenBank/DDBJ whole genome shotgun (WGS) entry which is preliminary data.</text>
</comment>
<evidence type="ECO:0000256" key="2">
    <source>
        <dbReference type="ARBA" id="ARBA00022630"/>
    </source>
</evidence>
<sequence>MLRECRSWIPVNVLVARSVRREADGVRSFRFERPGGGALESWAPGAHLEFTLPSGAIRHYSLCGDPADRNGYVVAVLEQPAGRGGSREFHEYVRPGTELTVRGPRNHFPLVDAESYLFIAGGIGITPILPMVRAVSKSGRRFRILYGGRTLSSMAFREDVAGYGAAADLVPEDTAGRIDLAGELSECPAGTQVYCCGPEPLLRAVEDVCAGDPRVGGVHVERFGAAGSVGDRRRAGAAGLDTFEVELARTGTTIVVGENSSILDKVLEVAPDQPWSCREGYCGTCETNVIAGEPEHADDILSDEERASNTVMMICVGRSRSARLVLDA</sequence>
<dbReference type="Gene3D" id="3.10.20.30">
    <property type="match status" value="1"/>
</dbReference>
<dbReference type="Pfam" id="PF00175">
    <property type="entry name" value="NAD_binding_1"/>
    <property type="match status" value="1"/>
</dbReference>
<keyword evidence="4" id="KW-0479">Metal-binding</keyword>
<dbReference type="Gene3D" id="3.40.50.80">
    <property type="entry name" value="Nucleotide-binding domain of ferredoxin-NADP reductase (FNR) module"/>
    <property type="match status" value="1"/>
</dbReference>
<dbReference type="InterPro" id="IPR039261">
    <property type="entry name" value="FNR_nucleotide-bd"/>
</dbReference>
<dbReference type="EMBL" id="JARXVE010000009">
    <property type="protein sequence ID" value="MDH6198191.1"/>
    <property type="molecule type" value="Genomic_DNA"/>
</dbReference>
<dbReference type="PROSITE" id="PS00197">
    <property type="entry name" value="2FE2S_FER_1"/>
    <property type="match status" value="1"/>
</dbReference>
<dbReference type="PROSITE" id="PS51384">
    <property type="entry name" value="FAD_FR"/>
    <property type="match status" value="1"/>
</dbReference>
<dbReference type="InterPro" id="IPR006058">
    <property type="entry name" value="2Fe2S_fd_BS"/>
</dbReference>
<organism evidence="10 11">
    <name type="scientific">Mycolicibacterium frederiksbergense</name>
    <dbReference type="NCBI Taxonomy" id="117567"/>
    <lineage>
        <taxon>Bacteria</taxon>
        <taxon>Bacillati</taxon>
        <taxon>Actinomycetota</taxon>
        <taxon>Actinomycetes</taxon>
        <taxon>Mycobacteriales</taxon>
        <taxon>Mycobacteriaceae</taxon>
        <taxon>Mycolicibacterium</taxon>
    </lineage>
</organism>
<evidence type="ECO:0000259" key="9">
    <source>
        <dbReference type="PROSITE" id="PS51384"/>
    </source>
</evidence>
<dbReference type="SUPFAM" id="SSF63380">
    <property type="entry name" value="Riboflavin synthase domain-like"/>
    <property type="match status" value="1"/>
</dbReference>
<dbReference type="CDD" id="cd06185">
    <property type="entry name" value="PDR_like"/>
    <property type="match status" value="1"/>
</dbReference>
<gene>
    <name evidence="10" type="ORF">M2272_004850</name>
</gene>
<dbReference type="CDD" id="cd00207">
    <property type="entry name" value="fer2"/>
    <property type="match status" value="1"/>
</dbReference>
<feature type="domain" description="2Fe-2S ferredoxin-type" evidence="8">
    <location>
        <begin position="243"/>
        <end position="328"/>
    </location>
</feature>
<dbReference type="PROSITE" id="PS51085">
    <property type="entry name" value="2FE2S_FER_2"/>
    <property type="match status" value="1"/>
</dbReference>
<dbReference type="PANTHER" id="PTHR47354">
    <property type="entry name" value="NADH OXIDOREDUCTASE HCR"/>
    <property type="match status" value="1"/>
</dbReference>
<dbReference type="InterPro" id="IPR017927">
    <property type="entry name" value="FAD-bd_FR_type"/>
</dbReference>
<keyword evidence="7" id="KW-0411">Iron-sulfur</keyword>
<dbReference type="InterPro" id="IPR012675">
    <property type="entry name" value="Beta-grasp_dom_sf"/>
</dbReference>
<dbReference type="SUPFAM" id="SSF54292">
    <property type="entry name" value="2Fe-2S ferredoxin-like"/>
    <property type="match status" value="1"/>
</dbReference>
<evidence type="ECO:0000256" key="7">
    <source>
        <dbReference type="ARBA" id="ARBA00023014"/>
    </source>
</evidence>
<feature type="domain" description="FAD-binding FR-type" evidence="9">
    <location>
        <begin position="6"/>
        <end position="111"/>
    </location>
</feature>
<evidence type="ECO:0000256" key="5">
    <source>
        <dbReference type="ARBA" id="ARBA00023002"/>
    </source>
</evidence>
<protein>
    <submittedName>
        <fullName evidence="10">Ferredoxin-NADP reductase</fullName>
    </submittedName>
</protein>
<dbReference type="Gene3D" id="2.40.30.10">
    <property type="entry name" value="Translation factors"/>
    <property type="match status" value="1"/>
</dbReference>
<evidence type="ECO:0000313" key="11">
    <source>
        <dbReference type="Proteomes" id="UP001160130"/>
    </source>
</evidence>
<keyword evidence="5" id="KW-0560">Oxidoreductase</keyword>
<dbReference type="SUPFAM" id="SSF52343">
    <property type="entry name" value="Ferredoxin reductase-like, C-terminal NADP-linked domain"/>
    <property type="match status" value="1"/>
</dbReference>
<keyword evidence="11" id="KW-1185">Reference proteome</keyword>
<dbReference type="PRINTS" id="PR00409">
    <property type="entry name" value="PHDIOXRDTASE"/>
</dbReference>
<keyword evidence="2" id="KW-0285">Flavoprotein</keyword>
<name>A0ABT6L5G3_9MYCO</name>
<evidence type="ECO:0000259" key="8">
    <source>
        <dbReference type="PROSITE" id="PS51085"/>
    </source>
</evidence>
<proteinExistence type="predicted"/>
<keyword evidence="6" id="KW-0408">Iron</keyword>
<evidence type="ECO:0000256" key="1">
    <source>
        <dbReference type="ARBA" id="ARBA00001974"/>
    </source>
</evidence>
<comment type="cofactor">
    <cofactor evidence="1">
        <name>FAD</name>
        <dbReference type="ChEBI" id="CHEBI:57692"/>
    </cofactor>
</comment>
<dbReference type="InterPro" id="IPR036010">
    <property type="entry name" value="2Fe-2S_ferredoxin-like_sf"/>
</dbReference>